<dbReference type="Proteomes" id="UP001055072">
    <property type="component" value="Unassembled WGS sequence"/>
</dbReference>
<keyword evidence="2" id="KW-1185">Reference proteome</keyword>
<sequence>MTLALILNFTCNICQLPFHSEEELHQHNALKHPDRYCQECRGEPFNNANNLRVHRLKSPLHNKRKFVCPGHGCDATFIALSDLAAHLEYGSRCCSGIERRRLNRFVHRADKEGVIIIKRDVDFNYDASDASDSDDCESTQDLGETWNGSRFECPKCDGHFESLPGLQAHLKGLAHAPVLYRCPPELHDGCDRQFKAFSSLLSHLELGQCGVKFSFKMWLKFVVFFGVEKRIKSFRPRSNK</sequence>
<name>A0ACB8TZP3_9APHY</name>
<evidence type="ECO:0000313" key="2">
    <source>
        <dbReference type="Proteomes" id="UP001055072"/>
    </source>
</evidence>
<evidence type="ECO:0000313" key="1">
    <source>
        <dbReference type="EMBL" id="KAI0087485.1"/>
    </source>
</evidence>
<organism evidence="1 2">
    <name type="scientific">Irpex rosettiformis</name>
    <dbReference type="NCBI Taxonomy" id="378272"/>
    <lineage>
        <taxon>Eukaryota</taxon>
        <taxon>Fungi</taxon>
        <taxon>Dikarya</taxon>
        <taxon>Basidiomycota</taxon>
        <taxon>Agaricomycotina</taxon>
        <taxon>Agaricomycetes</taxon>
        <taxon>Polyporales</taxon>
        <taxon>Irpicaceae</taxon>
        <taxon>Irpex</taxon>
    </lineage>
</organism>
<dbReference type="EMBL" id="MU274917">
    <property type="protein sequence ID" value="KAI0087485.1"/>
    <property type="molecule type" value="Genomic_DNA"/>
</dbReference>
<reference evidence="1" key="1">
    <citation type="journal article" date="2021" name="Environ. Microbiol.">
        <title>Gene family expansions and transcriptome signatures uncover fungal adaptations to wood decay.</title>
        <authorList>
            <person name="Hage H."/>
            <person name="Miyauchi S."/>
            <person name="Viragh M."/>
            <person name="Drula E."/>
            <person name="Min B."/>
            <person name="Chaduli D."/>
            <person name="Navarro D."/>
            <person name="Favel A."/>
            <person name="Norest M."/>
            <person name="Lesage-Meessen L."/>
            <person name="Balint B."/>
            <person name="Merenyi Z."/>
            <person name="de Eugenio L."/>
            <person name="Morin E."/>
            <person name="Martinez A.T."/>
            <person name="Baldrian P."/>
            <person name="Stursova M."/>
            <person name="Martinez M.J."/>
            <person name="Novotny C."/>
            <person name="Magnuson J.K."/>
            <person name="Spatafora J.W."/>
            <person name="Maurice S."/>
            <person name="Pangilinan J."/>
            <person name="Andreopoulos W."/>
            <person name="LaButti K."/>
            <person name="Hundley H."/>
            <person name="Na H."/>
            <person name="Kuo A."/>
            <person name="Barry K."/>
            <person name="Lipzen A."/>
            <person name="Henrissat B."/>
            <person name="Riley R."/>
            <person name="Ahrendt S."/>
            <person name="Nagy L.G."/>
            <person name="Grigoriev I.V."/>
            <person name="Martin F."/>
            <person name="Rosso M.N."/>
        </authorList>
    </citation>
    <scope>NUCLEOTIDE SEQUENCE</scope>
    <source>
        <strain evidence="1">CBS 384.51</strain>
    </source>
</reference>
<proteinExistence type="predicted"/>
<comment type="caution">
    <text evidence="1">The sequence shown here is derived from an EMBL/GenBank/DDBJ whole genome shotgun (WGS) entry which is preliminary data.</text>
</comment>
<gene>
    <name evidence="1" type="ORF">BDY19DRAFT_892665</name>
</gene>
<protein>
    <submittedName>
        <fullName evidence="1">Uncharacterized protein</fullName>
    </submittedName>
</protein>
<accession>A0ACB8TZP3</accession>